<name>A0A508A1L0_9FLAO</name>
<keyword evidence="2" id="KW-1185">Reference proteome</keyword>
<evidence type="ECO:0000313" key="1">
    <source>
        <dbReference type="EMBL" id="TQD40815.1"/>
    </source>
</evidence>
<protein>
    <submittedName>
        <fullName evidence="1">Uncharacterized protein</fullName>
    </submittedName>
</protein>
<gene>
    <name evidence="1" type="ORF">FKR84_01985</name>
</gene>
<dbReference type="Proteomes" id="UP000317169">
    <property type="component" value="Unassembled WGS sequence"/>
</dbReference>
<evidence type="ECO:0000313" key="2">
    <source>
        <dbReference type="Proteomes" id="UP000317169"/>
    </source>
</evidence>
<dbReference type="OrthoDB" id="378656at2"/>
<dbReference type="AlphaFoldDB" id="A0A508A1L0"/>
<comment type="caution">
    <text evidence="1">The sequence shown here is derived from an EMBL/GenBank/DDBJ whole genome shotgun (WGS) entry which is preliminary data.</text>
</comment>
<accession>A0A508A1L0</accession>
<organism evidence="1 2">
    <name type="scientific">Haloflavibacter putidus</name>
    <dbReference type="NCBI Taxonomy" id="2576776"/>
    <lineage>
        <taxon>Bacteria</taxon>
        <taxon>Pseudomonadati</taxon>
        <taxon>Bacteroidota</taxon>
        <taxon>Flavobacteriia</taxon>
        <taxon>Flavobacteriales</taxon>
        <taxon>Flavobacteriaceae</taxon>
        <taxon>Haloflavibacter</taxon>
    </lineage>
</organism>
<sequence>MYKLLKYDIFHIEKQLQQRLSYAYNWGQKQNDEWDQYTNFIYNIPNWQAVVEAMRATLEVHPLNKRDFFNYAANRWFNFWSAMAIEQIFSELENVTPSHNHKNRLVDFSLNGIDLDHKTSVYPKGFRQTLFYAQKHEEELLQWLYKNQSQQQRKHLENRLFLIVHAADGEHWKLKAEITWLKTKVENYVKHFSPSQLKQLPLEEDRTALADIIWAVKE</sequence>
<reference evidence="1 2" key="1">
    <citation type="submission" date="2019-06" db="EMBL/GenBank/DDBJ databases">
        <title>Flavibacter putida gen. nov., sp. nov., a novel marine bacterium of the family Flavobacteriaceae isolated from coastal seawater.</title>
        <authorList>
            <person name="Feng X."/>
        </authorList>
    </citation>
    <scope>NUCLEOTIDE SEQUENCE [LARGE SCALE GENOMIC DNA]</scope>
    <source>
        <strain evidence="1 2">PLHSN227</strain>
    </source>
</reference>
<dbReference type="EMBL" id="VIAR01000001">
    <property type="protein sequence ID" value="TQD40815.1"/>
    <property type="molecule type" value="Genomic_DNA"/>
</dbReference>
<proteinExistence type="predicted"/>